<dbReference type="Pfam" id="PF08786">
    <property type="entry name" value="DcrB"/>
    <property type="match status" value="1"/>
</dbReference>
<dbReference type="EMBL" id="QORE01002273">
    <property type="protein sequence ID" value="RCI70252.1"/>
    <property type="molecule type" value="Genomic_DNA"/>
</dbReference>
<evidence type="ECO:0000313" key="2">
    <source>
        <dbReference type="Proteomes" id="UP000253594"/>
    </source>
</evidence>
<dbReference type="InterPro" id="IPR014894">
    <property type="entry name" value="DcrB/EagT6"/>
</dbReference>
<dbReference type="Proteomes" id="UP000253594">
    <property type="component" value="Unassembled WGS sequence"/>
</dbReference>
<organism evidence="1 2">
    <name type="scientific">Pseudomonas aeruginosa</name>
    <dbReference type="NCBI Taxonomy" id="287"/>
    <lineage>
        <taxon>Bacteria</taxon>
        <taxon>Pseudomonadati</taxon>
        <taxon>Pseudomonadota</taxon>
        <taxon>Gammaproteobacteria</taxon>
        <taxon>Pseudomonadales</taxon>
        <taxon>Pseudomonadaceae</taxon>
        <taxon>Pseudomonas</taxon>
    </lineage>
</organism>
<name>A0A367LYV9_PSEAI</name>
<protein>
    <submittedName>
        <fullName evidence="1">DUF1795 domain-containing protein</fullName>
    </submittedName>
</protein>
<reference evidence="1 2" key="1">
    <citation type="submission" date="2018-07" db="EMBL/GenBank/DDBJ databases">
        <title>Mechanisms of high-level aminoglycoside resistance among Gram-negative pathogens in Brazil.</title>
        <authorList>
            <person name="Ballaben A.S."/>
            <person name="Darini A.L.C."/>
            <person name="Doi Y."/>
        </authorList>
    </citation>
    <scope>NUCLEOTIDE SEQUENCE [LARGE SCALE GENOMIC DNA]</scope>
    <source>
        <strain evidence="1 2">B2-305</strain>
    </source>
</reference>
<gene>
    <name evidence="1" type="ORF">DT376_35555</name>
</gene>
<comment type="caution">
    <text evidence="1">The sequence shown here is derived from an EMBL/GenBank/DDBJ whole genome shotgun (WGS) entry which is preliminary data.</text>
</comment>
<dbReference type="SUPFAM" id="SSF55724">
    <property type="entry name" value="Mog1p/PsbP-like"/>
    <property type="match status" value="1"/>
</dbReference>
<sequence length="52" mass="5747">MTLYRLHEADLEIPDAWQDQSINIFKLPASGPAREASFVISRDASQGDAPFA</sequence>
<dbReference type="InterPro" id="IPR016123">
    <property type="entry name" value="Mog1/PsbP_a/b/a-sand"/>
</dbReference>
<proteinExistence type="predicted"/>
<accession>A0A367LYV9</accession>
<dbReference type="Gene3D" id="3.40.1000.10">
    <property type="entry name" value="Mog1/PsbP, alpha/beta/alpha sandwich"/>
    <property type="match status" value="1"/>
</dbReference>
<dbReference type="AlphaFoldDB" id="A0A367LYV9"/>
<evidence type="ECO:0000313" key="1">
    <source>
        <dbReference type="EMBL" id="RCI70252.1"/>
    </source>
</evidence>
<feature type="non-terminal residue" evidence="1">
    <location>
        <position position="52"/>
    </location>
</feature>